<evidence type="ECO:0000313" key="1">
    <source>
        <dbReference type="EMBL" id="NWE16977.1"/>
    </source>
</evidence>
<sequence>MTIFFHAQTLGFYDTRAHGERTLRIPDPTWERPMVNIPDPAWEVDPNAPEAQRPTVGIADVTAEPPLIEVANPDCCLPLAGELREVSLEEYQALFAAQASGKVIGADGNRPIILEPPELTWEQRKLECVAVVRAFLDQTAKSAGYDDIKNAISYADEPAVPRFQAQGQAFRSWRSLCWAYCYEQFDAVEQETREVFSPQDLVSELPQLALP</sequence>
<dbReference type="EMBL" id="JACARG010000064">
    <property type="protein sequence ID" value="NWE16977.1"/>
    <property type="molecule type" value="Genomic_DNA"/>
</dbReference>
<dbReference type="RefSeq" id="WP_177046850.1">
    <property type="nucleotide sequence ID" value="NZ_JACARE010000037.1"/>
</dbReference>
<dbReference type="Proteomes" id="UP000537188">
    <property type="component" value="Unassembled WGS sequence"/>
</dbReference>
<organism evidence="2 4">
    <name type="scientific">Pseudomonas yamanorum</name>
    <dbReference type="NCBI Taxonomy" id="515393"/>
    <lineage>
        <taxon>Bacteria</taxon>
        <taxon>Pseudomonadati</taxon>
        <taxon>Pseudomonadota</taxon>
        <taxon>Gammaproteobacteria</taxon>
        <taxon>Pseudomonadales</taxon>
        <taxon>Pseudomonadaceae</taxon>
        <taxon>Pseudomonas</taxon>
    </lineage>
</organism>
<accession>A0A7Y8FGH4</accession>
<evidence type="ECO:0000313" key="2">
    <source>
        <dbReference type="EMBL" id="NWE78509.1"/>
    </source>
</evidence>
<evidence type="ECO:0000313" key="4">
    <source>
        <dbReference type="Proteomes" id="UP000537188"/>
    </source>
</evidence>
<comment type="caution">
    <text evidence="2">The sequence shown here is derived from an EMBL/GenBank/DDBJ whole genome shotgun (WGS) entry which is preliminary data.</text>
</comment>
<name>A0A7Y8FGH4_9PSED</name>
<dbReference type="AlphaFoldDB" id="A0A7Y8FGH4"/>
<evidence type="ECO:0000313" key="3">
    <source>
        <dbReference type="Proteomes" id="UP000531950"/>
    </source>
</evidence>
<gene>
    <name evidence="1" type="ORF">HX822_28870</name>
    <name evidence="2" type="ORF">HX828_23400</name>
</gene>
<dbReference type="EMBL" id="JACARF010000035">
    <property type="protein sequence ID" value="NWE78509.1"/>
    <property type="molecule type" value="Genomic_DNA"/>
</dbReference>
<protein>
    <submittedName>
        <fullName evidence="2">Uncharacterized protein</fullName>
    </submittedName>
</protein>
<dbReference type="Proteomes" id="UP000531950">
    <property type="component" value="Unassembled WGS sequence"/>
</dbReference>
<proteinExistence type="predicted"/>
<reference evidence="3 4" key="1">
    <citation type="submission" date="2020-04" db="EMBL/GenBank/DDBJ databases">
        <title>Molecular characterization of pseudomonads from Agaricus bisporus reveal novel blotch 2 pathogens in Western Europe.</title>
        <authorList>
            <person name="Taparia T."/>
            <person name="Krijger M."/>
            <person name="Haynes E."/>
            <person name="Elpinstone J.G."/>
            <person name="Noble R."/>
            <person name="Van Der Wolf J."/>
        </authorList>
    </citation>
    <scope>NUCLEOTIDE SEQUENCE [LARGE SCALE GENOMIC DNA]</scope>
    <source>
        <strain evidence="2 4">IPO3781</strain>
        <strain evidence="1 3">IPO3782</strain>
    </source>
</reference>